<evidence type="ECO:0000313" key="6">
    <source>
        <dbReference type="Proteomes" id="UP000036987"/>
    </source>
</evidence>
<dbReference type="GO" id="GO:1902388">
    <property type="term" value="F:ceramide 1-phosphate transfer activity"/>
    <property type="evidence" value="ECO:0000318"/>
    <property type="project" value="GO_Central"/>
</dbReference>
<dbReference type="Proteomes" id="UP000036987">
    <property type="component" value="Unassembled WGS sequence"/>
</dbReference>
<evidence type="ECO:0000256" key="3">
    <source>
        <dbReference type="SAM" id="Phobius"/>
    </source>
</evidence>
<evidence type="ECO:0000259" key="4">
    <source>
        <dbReference type="Pfam" id="PF08718"/>
    </source>
</evidence>
<dbReference type="PANTHER" id="PTHR10219">
    <property type="entry name" value="GLYCOLIPID TRANSFER PROTEIN-RELATED"/>
    <property type="match status" value="1"/>
</dbReference>
<dbReference type="PANTHER" id="PTHR10219:SF28">
    <property type="entry name" value="ACD11 HOMOLOG PROTEIN"/>
    <property type="match status" value="1"/>
</dbReference>
<dbReference type="InterPro" id="IPR036497">
    <property type="entry name" value="GLTP_sf"/>
</dbReference>
<dbReference type="Gene3D" id="1.10.3520.10">
    <property type="entry name" value="Glycolipid transfer protein"/>
    <property type="match status" value="1"/>
</dbReference>
<keyword evidence="3" id="KW-0472">Membrane</keyword>
<dbReference type="SUPFAM" id="SSF110004">
    <property type="entry name" value="Glycolipid transfer protein, GLTP"/>
    <property type="match status" value="1"/>
</dbReference>
<dbReference type="InterPro" id="IPR014830">
    <property type="entry name" value="Glycolipid_transfer_prot_dom"/>
</dbReference>
<evidence type="ECO:0000256" key="2">
    <source>
        <dbReference type="ARBA" id="ARBA00022448"/>
    </source>
</evidence>
<dbReference type="OrthoDB" id="116883at2759"/>
<dbReference type="GO" id="GO:0005829">
    <property type="term" value="C:cytosol"/>
    <property type="evidence" value="ECO:0000318"/>
    <property type="project" value="GO_Central"/>
</dbReference>
<keyword evidence="3" id="KW-0812">Transmembrane</keyword>
<dbReference type="OMA" id="WTIRTAV"/>
<dbReference type="EMBL" id="LFYR01000235">
    <property type="protein sequence ID" value="KMZ74890.1"/>
    <property type="molecule type" value="Genomic_DNA"/>
</dbReference>
<name>A0A0K9Q351_ZOSMR</name>
<keyword evidence="3" id="KW-1133">Transmembrane helix</keyword>
<evidence type="ECO:0000313" key="5">
    <source>
        <dbReference type="EMBL" id="KMZ74890.1"/>
    </source>
</evidence>
<reference evidence="6" key="1">
    <citation type="journal article" date="2016" name="Nature">
        <title>The genome of the seagrass Zostera marina reveals angiosperm adaptation to the sea.</title>
        <authorList>
            <person name="Olsen J.L."/>
            <person name="Rouze P."/>
            <person name="Verhelst B."/>
            <person name="Lin Y.-C."/>
            <person name="Bayer T."/>
            <person name="Collen J."/>
            <person name="Dattolo E."/>
            <person name="De Paoli E."/>
            <person name="Dittami S."/>
            <person name="Maumus F."/>
            <person name="Michel G."/>
            <person name="Kersting A."/>
            <person name="Lauritano C."/>
            <person name="Lohaus R."/>
            <person name="Toepel M."/>
            <person name="Tonon T."/>
            <person name="Vanneste K."/>
            <person name="Amirebrahimi M."/>
            <person name="Brakel J."/>
            <person name="Bostroem C."/>
            <person name="Chovatia M."/>
            <person name="Grimwood J."/>
            <person name="Jenkins J.W."/>
            <person name="Jueterbock A."/>
            <person name="Mraz A."/>
            <person name="Stam W.T."/>
            <person name="Tice H."/>
            <person name="Bornberg-Bauer E."/>
            <person name="Green P.J."/>
            <person name="Pearson G.A."/>
            <person name="Procaccini G."/>
            <person name="Duarte C.M."/>
            <person name="Schmutz J."/>
            <person name="Reusch T.B.H."/>
            <person name="Van de Peer Y."/>
        </authorList>
    </citation>
    <scope>NUCLEOTIDE SEQUENCE [LARGE SCALE GENOMIC DNA]</scope>
    <source>
        <strain evidence="6">cv. Finnish</strain>
    </source>
</reference>
<protein>
    <submittedName>
        <fullName evidence="5">Sphingosine Transfer Protein</fullName>
    </submittedName>
</protein>
<dbReference type="GO" id="GO:0035627">
    <property type="term" value="P:ceramide transport"/>
    <property type="evidence" value="ECO:0000318"/>
    <property type="project" value="GO_Central"/>
</dbReference>
<gene>
    <name evidence="5" type="ORF">ZOSMA_121G00660</name>
</gene>
<proteinExistence type="inferred from homology"/>
<accession>A0A0K9Q351</accession>
<dbReference type="GO" id="GO:0120009">
    <property type="term" value="P:intermembrane lipid transfer"/>
    <property type="evidence" value="ECO:0000318"/>
    <property type="project" value="GO_Central"/>
</dbReference>
<keyword evidence="6" id="KW-1185">Reference proteome</keyword>
<feature type="transmembrane region" description="Helical" evidence="3">
    <location>
        <begin position="57"/>
        <end position="78"/>
    </location>
</feature>
<dbReference type="Pfam" id="PF08718">
    <property type="entry name" value="GLTP"/>
    <property type="match status" value="1"/>
</dbReference>
<organism evidence="5 6">
    <name type="scientific">Zostera marina</name>
    <name type="common">Eelgrass</name>
    <dbReference type="NCBI Taxonomy" id="29655"/>
    <lineage>
        <taxon>Eukaryota</taxon>
        <taxon>Viridiplantae</taxon>
        <taxon>Streptophyta</taxon>
        <taxon>Embryophyta</taxon>
        <taxon>Tracheophyta</taxon>
        <taxon>Spermatophyta</taxon>
        <taxon>Magnoliopsida</taxon>
        <taxon>Liliopsida</taxon>
        <taxon>Zosteraceae</taxon>
        <taxon>Zostera</taxon>
    </lineage>
</organism>
<sequence>MPQFVGGTSALVGRSFEEASSSDSSYKSTTSTDTPLAAMAEAFEELSRSLQSKDLRLAPFCSACALVSVLFSFLGFAFKFAEAEYVSKVHSLLEASKTYDTLNRIIDHDVEHNIVRTPGSHARNLRRVRQGLGLIQAIFEEFLTTNDCSLRTAASTAYSQVCAPYHTWTVRKAVFAGMYALPTRDQLIAKLKETDFSVGMEMRRYIEASRPIINYIDDLYISRDIKLDW</sequence>
<dbReference type="GO" id="GO:1902387">
    <property type="term" value="F:ceramide 1-phosphate binding"/>
    <property type="evidence" value="ECO:0000318"/>
    <property type="project" value="GO_Central"/>
</dbReference>
<evidence type="ECO:0000256" key="1">
    <source>
        <dbReference type="ARBA" id="ARBA00007148"/>
    </source>
</evidence>
<dbReference type="AlphaFoldDB" id="A0A0K9Q351"/>
<comment type="similarity">
    <text evidence="1">Belongs to the GLTP family.</text>
</comment>
<comment type="caution">
    <text evidence="5">The sequence shown here is derived from an EMBL/GenBank/DDBJ whole genome shotgun (WGS) entry which is preliminary data.</text>
</comment>
<dbReference type="FunFam" id="1.10.3520.10:FF:000005">
    <property type="entry name" value="Accelerated cell death 11"/>
    <property type="match status" value="1"/>
</dbReference>
<keyword evidence="2" id="KW-0813">Transport</keyword>
<feature type="domain" description="Glycolipid transfer protein" evidence="4">
    <location>
        <begin position="56"/>
        <end position="192"/>
    </location>
</feature>